<gene>
    <name evidence="1" type="ORF">CISIN_1g036767mg</name>
</gene>
<dbReference type="Proteomes" id="UP000027120">
    <property type="component" value="Unassembled WGS sequence"/>
</dbReference>
<evidence type="ECO:0000313" key="2">
    <source>
        <dbReference type="Proteomes" id="UP000027120"/>
    </source>
</evidence>
<name>A0A067DU37_CITSI</name>
<protein>
    <submittedName>
        <fullName evidence="1">Uncharacterized protein</fullName>
    </submittedName>
</protein>
<reference evidence="1 2" key="1">
    <citation type="submission" date="2014-04" db="EMBL/GenBank/DDBJ databases">
        <authorList>
            <consortium name="International Citrus Genome Consortium"/>
            <person name="Gmitter F."/>
            <person name="Chen C."/>
            <person name="Farmerie W."/>
            <person name="Harkins T."/>
            <person name="Desany B."/>
            <person name="Mohiuddin M."/>
            <person name="Kodira C."/>
            <person name="Borodovsky M."/>
            <person name="Lomsadze A."/>
            <person name="Burns P."/>
            <person name="Jenkins J."/>
            <person name="Prochnik S."/>
            <person name="Shu S."/>
            <person name="Chapman J."/>
            <person name="Pitluck S."/>
            <person name="Schmutz J."/>
            <person name="Rokhsar D."/>
        </authorList>
    </citation>
    <scope>NUCLEOTIDE SEQUENCE</scope>
</reference>
<organism evidence="1 2">
    <name type="scientific">Citrus sinensis</name>
    <name type="common">Sweet orange</name>
    <name type="synonym">Citrus aurantium var. sinensis</name>
    <dbReference type="NCBI Taxonomy" id="2711"/>
    <lineage>
        <taxon>Eukaryota</taxon>
        <taxon>Viridiplantae</taxon>
        <taxon>Streptophyta</taxon>
        <taxon>Embryophyta</taxon>
        <taxon>Tracheophyta</taxon>
        <taxon>Spermatophyta</taxon>
        <taxon>Magnoliopsida</taxon>
        <taxon>eudicotyledons</taxon>
        <taxon>Gunneridae</taxon>
        <taxon>Pentapetalae</taxon>
        <taxon>rosids</taxon>
        <taxon>malvids</taxon>
        <taxon>Sapindales</taxon>
        <taxon>Rutaceae</taxon>
        <taxon>Aurantioideae</taxon>
        <taxon>Citrus</taxon>
    </lineage>
</organism>
<evidence type="ECO:0000313" key="1">
    <source>
        <dbReference type="EMBL" id="KDO45080.1"/>
    </source>
</evidence>
<dbReference type="AlphaFoldDB" id="A0A067DU37"/>
<sequence length="43" mass="4599">MLIVCTSLSFTFSGSDKLDKREGFLVGGHPGPDHLAIMYISTG</sequence>
<accession>A0A067DU37</accession>
<keyword evidence="2" id="KW-1185">Reference proteome</keyword>
<proteinExistence type="predicted"/>
<dbReference type="EMBL" id="KK785275">
    <property type="protein sequence ID" value="KDO45080.1"/>
    <property type="molecule type" value="Genomic_DNA"/>
</dbReference>